<dbReference type="GO" id="GO:0080043">
    <property type="term" value="F:quercetin 3-O-glucosyltransferase activity"/>
    <property type="evidence" value="ECO:0007669"/>
    <property type="project" value="TreeGrafter"/>
</dbReference>
<dbReference type="InterPro" id="IPR002213">
    <property type="entry name" value="UDP_glucos_trans"/>
</dbReference>
<dbReference type="SUPFAM" id="SSF53756">
    <property type="entry name" value="UDP-Glycosyltransferase/glycogen phosphorylase"/>
    <property type="match status" value="1"/>
</dbReference>
<reference evidence="7" key="1">
    <citation type="journal article" date="2020" name="Plant Biotechnol. J.">
        <title>The pomegranate (Punica granatum L.) draft genome dissects genetic divergence between soft- and hard-seeded cultivars.</title>
        <authorList>
            <person name="Luo X."/>
            <person name="Li H."/>
            <person name="Wu Z."/>
            <person name="Yao W."/>
            <person name="Zhao P."/>
            <person name="Cao D."/>
            <person name="Yu H."/>
            <person name="Li K."/>
            <person name="Poudel K."/>
            <person name="Zhao D."/>
            <person name="Zhang F."/>
            <person name="Xia X."/>
            <person name="Chen L."/>
            <person name="Wang Q."/>
            <person name="Jing D."/>
            <person name="Cao S."/>
        </authorList>
    </citation>
    <scope>NUCLEOTIDE SEQUENCE [LARGE SCALE GENOMIC DNA]</scope>
    <source>
        <strain evidence="7">cv. Tunisia</strain>
    </source>
</reference>
<dbReference type="FunFam" id="3.40.50.2000:FF:000019">
    <property type="entry name" value="Glycosyltransferase"/>
    <property type="match status" value="1"/>
</dbReference>
<comment type="similarity">
    <text evidence="1 4">Belongs to the UDP-glycosyltransferase family.</text>
</comment>
<dbReference type="GO" id="GO:0032787">
    <property type="term" value="P:monocarboxylic acid metabolic process"/>
    <property type="evidence" value="ECO:0007669"/>
    <property type="project" value="UniProtKB-ARBA"/>
</dbReference>
<dbReference type="GO" id="GO:0080044">
    <property type="term" value="F:quercetin 7-O-glucosyltransferase activity"/>
    <property type="evidence" value="ECO:0007669"/>
    <property type="project" value="TreeGrafter"/>
</dbReference>
<evidence type="ECO:0000256" key="2">
    <source>
        <dbReference type="ARBA" id="ARBA00022676"/>
    </source>
</evidence>
<reference evidence="8" key="2">
    <citation type="submission" date="2025-08" db="UniProtKB">
        <authorList>
            <consortium name="RefSeq"/>
        </authorList>
    </citation>
    <scope>IDENTIFICATION</scope>
    <source>
        <tissue evidence="8">Leaf</tissue>
    </source>
</reference>
<dbReference type="CDD" id="cd03784">
    <property type="entry name" value="GT1_Gtf-like"/>
    <property type="match status" value="1"/>
</dbReference>
<dbReference type="GeneID" id="116216041"/>
<evidence type="ECO:0000256" key="1">
    <source>
        <dbReference type="ARBA" id="ARBA00009995"/>
    </source>
</evidence>
<evidence type="ECO:0000256" key="5">
    <source>
        <dbReference type="RuleBase" id="RU362057"/>
    </source>
</evidence>
<dbReference type="PANTHER" id="PTHR11926">
    <property type="entry name" value="GLUCOSYL/GLUCURONOSYL TRANSFERASES"/>
    <property type="match status" value="1"/>
</dbReference>
<organism evidence="7 8">
    <name type="scientific">Punica granatum</name>
    <name type="common">Pomegranate</name>
    <dbReference type="NCBI Taxonomy" id="22663"/>
    <lineage>
        <taxon>Eukaryota</taxon>
        <taxon>Viridiplantae</taxon>
        <taxon>Streptophyta</taxon>
        <taxon>Embryophyta</taxon>
        <taxon>Tracheophyta</taxon>
        <taxon>Spermatophyta</taxon>
        <taxon>Magnoliopsida</taxon>
        <taxon>eudicotyledons</taxon>
        <taxon>Gunneridae</taxon>
        <taxon>Pentapetalae</taxon>
        <taxon>rosids</taxon>
        <taxon>malvids</taxon>
        <taxon>Myrtales</taxon>
        <taxon>Lythraceae</taxon>
        <taxon>Punica</taxon>
    </lineage>
</organism>
<evidence type="ECO:0000313" key="8">
    <source>
        <dbReference type="RefSeq" id="XP_031407818.1"/>
    </source>
</evidence>
<dbReference type="FunFam" id="3.40.50.2000:FF:000057">
    <property type="entry name" value="Glycosyltransferase"/>
    <property type="match status" value="1"/>
</dbReference>
<dbReference type="Proteomes" id="UP000515151">
    <property type="component" value="Chromosome 8"/>
</dbReference>
<evidence type="ECO:0000313" key="7">
    <source>
        <dbReference type="Proteomes" id="UP000515151"/>
    </source>
</evidence>
<evidence type="ECO:0000256" key="3">
    <source>
        <dbReference type="ARBA" id="ARBA00022679"/>
    </source>
</evidence>
<dbReference type="PANTHER" id="PTHR11926:SF1553">
    <property type="entry name" value="GLYCOSYLTRANSFERASE"/>
    <property type="match status" value="1"/>
</dbReference>
<keyword evidence="7" id="KW-1185">Reference proteome</keyword>
<proteinExistence type="inferred from homology"/>
<dbReference type="EC" id="2.4.1.-" evidence="5"/>
<evidence type="ECO:0000256" key="4">
    <source>
        <dbReference type="RuleBase" id="RU003718"/>
    </source>
</evidence>
<dbReference type="Pfam" id="PF26168">
    <property type="entry name" value="Glyco_transf_N"/>
    <property type="match status" value="1"/>
</dbReference>
<dbReference type="AlphaFoldDB" id="A0A6P8EP89"/>
<dbReference type="InterPro" id="IPR035595">
    <property type="entry name" value="UDP_glycos_trans_CS"/>
</dbReference>
<dbReference type="Pfam" id="PF00201">
    <property type="entry name" value="UDPGT"/>
    <property type="match status" value="1"/>
</dbReference>
<accession>A0A6P8EP89</accession>
<keyword evidence="3 4" id="KW-0808">Transferase</keyword>
<keyword evidence="2 4" id="KW-0328">Glycosyltransferase</keyword>
<name>A0A6P8EP89_PUNGR</name>
<dbReference type="OrthoDB" id="5835829at2759"/>
<dbReference type="Gene3D" id="3.40.50.2000">
    <property type="entry name" value="Glycogen Phosphorylase B"/>
    <property type="match status" value="2"/>
</dbReference>
<dbReference type="InterPro" id="IPR058980">
    <property type="entry name" value="Glyco_transf_N"/>
</dbReference>
<sequence length="476" mass="52050">MEPPRSAHVLIVPYPAQGHMNPMLQFSKRLISKGLKATLATTISITSSMHASAQPSFPIETFSDGYDVGGFALAESTGAYLASLQSVGSETLTALIERLDRTGCPVDAVIYDGFLPWVLDVAKRLGKLAAVFFTQSCAVNSVYYHVQRGLLQVPLRADAMVELPGMPPLRPEETPSFVYAYGSYPAFATLIIGQFSNVDRADFVLFCSFYELEAEVVDWIRAKLWPSARTVGPTIPSLYLDGRLQHDTDYGIDLFKPNSAACMGWLCRKGPGSVVYVSFGSMAELGPVQMAELASALKNSGYQFLWIVRSTEMPKLPPGFTAETANQGLVMTWCPQLQVLAHEAVGCFVTHCGWNSVQEAISLGVPVVAMPQWTDQGTNAKYVEDVWRIGVRARPESGHREEDRKDGNIIGSNAIERCIKEVMEGERGKEMKRNCLRWRNLAKEAAGEGGSSDKNIDDFVAQLSSACSVSVPNPKS</sequence>
<evidence type="ECO:0000259" key="6">
    <source>
        <dbReference type="Pfam" id="PF26168"/>
    </source>
</evidence>
<dbReference type="RefSeq" id="XP_031407818.1">
    <property type="nucleotide sequence ID" value="XM_031551958.1"/>
</dbReference>
<dbReference type="PROSITE" id="PS00375">
    <property type="entry name" value="UDPGT"/>
    <property type="match status" value="1"/>
</dbReference>
<feature type="domain" description="Glycosyltransferase N-terminal" evidence="6">
    <location>
        <begin position="8"/>
        <end position="44"/>
    </location>
</feature>
<gene>
    <name evidence="8" type="primary">LOC116216041</name>
</gene>
<protein>
    <recommendedName>
        <fullName evidence="5">Glycosyltransferase</fullName>
        <ecNumber evidence="5">2.4.1.-</ecNumber>
    </recommendedName>
</protein>